<keyword evidence="4" id="KW-0106">Calcium</keyword>
<comment type="similarity">
    <text evidence="1">Belongs to the sulfatase family.</text>
</comment>
<dbReference type="Pfam" id="PF00884">
    <property type="entry name" value="Sulfatase"/>
    <property type="match status" value="1"/>
</dbReference>
<evidence type="ECO:0000256" key="4">
    <source>
        <dbReference type="ARBA" id="ARBA00022837"/>
    </source>
</evidence>
<keyword evidence="3" id="KW-0378">Hydrolase</keyword>
<dbReference type="PROSITE" id="PS00149">
    <property type="entry name" value="SULFATASE_2"/>
    <property type="match status" value="1"/>
</dbReference>
<keyword evidence="2" id="KW-0479">Metal-binding</keyword>
<gene>
    <name evidence="6" type="ORF">UFOPK3376_03054</name>
</gene>
<dbReference type="InterPro" id="IPR017850">
    <property type="entry name" value="Alkaline_phosphatase_core_sf"/>
</dbReference>
<dbReference type="InterPro" id="IPR024607">
    <property type="entry name" value="Sulfatase_CS"/>
</dbReference>
<dbReference type="PANTHER" id="PTHR42693">
    <property type="entry name" value="ARYLSULFATASE FAMILY MEMBER"/>
    <property type="match status" value="1"/>
</dbReference>
<reference evidence="6" key="1">
    <citation type="submission" date="2020-05" db="EMBL/GenBank/DDBJ databases">
        <authorList>
            <person name="Chiriac C."/>
            <person name="Salcher M."/>
            <person name="Ghai R."/>
            <person name="Kavagutti S V."/>
        </authorList>
    </citation>
    <scope>NUCLEOTIDE SEQUENCE</scope>
</reference>
<dbReference type="InterPro" id="IPR050738">
    <property type="entry name" value="Sulfatase"/>
</dbReference>
<sequence length="782" mass="85865">MTAHINTGESADAAGDPTAPYFGFGGRIGTTMAGSQNQWPTATTAPEGAPNIVFVLVDDVGFSDIGCFGSEIRTPNIDRLASEGLRFTNFHVNPMCSPTRASLLTGLNCHAAGMGHIAQDDPGFPGYRAEIADNVSTAAEILRTAGYATLMVGKWHLCRDNDMGAGGPQHGWPCQRGFDRFYGILEAFTNLHQPHRLIEDNHVVEVDQWPDDYFLTDDLTNKAIRMIRERSASRPGQPFFLYMAHPAAHAPLLAKADDIERYRDTYDVGWDQTRILRHARQIELGVIPAGTPLPPRNHERGDDVKAWDDLTDDERRLYARYMAVYAAMVDEIDQSVGRLREALEETGEWENTILVFLSDNGASREGESTGTTNYFGHLGHGDAKDTLAQDLARIDDIGGPTTMTHYPRGWAMASNTPFRLYKRNTYAGGHQVPCVWSWPKGLGHVAGDIRTQYAHCIDVLPTVLALAGIGAPAQRNGQAVKPMNGASLVPVLHDAAHGPVRAEQYYELEGHRGFYRDGWEVVTNRRPRTKFTDADWELYHLAEDPTEITNLASAAPDRVADLAAGFHAAALANQVYPLDEGSGWRWIVRPPKDDVFHLPVTIWPGTPTLERIRSGSLVWQRTCVIIIDATVAAGDGGVLVAHGDQGGGYAVEVDRDELWFVHNDGHGATTRASAGQLTPGRHRIVVTLGGPGGGRWIVAVTVDGQQRLADLERPMLWPMAPFSGIDTGIDRGSPVDWQRYEQHGPFPFQGTLHSVRYEPGELAPDSGARFVELARDIGARYE</sequence>
<accession>A0A6J7FKP1</accession>
<evidence type="ECO:0000256" key="3">
    <source>
        <dbReference type="ARBA" id="ARBA00022801"/>
    </source>
</evidence>
<dbReference type="InterPro" id="IPR000917">
    <property type="entry name" value="Sulfatase_N"/>
</dbReference>
<proteinExistence type="inferred from homology"/>
<evidence type="ECO:0000256" key="2">
    <source>
        <dbReference type="ARBA" id="ARBA00022723"/>
    </source>
</evidence>
<protein>
    <submittedName>
        <fullName evidence="6">Unannotated protein</fullName>
    </submittedName>
</protein>
<dbReference type="Gene3D" id="3.40.720.10">
    <property type="entry name" value="Alkaline Phosphatase, subunit A"/>
    <property type="match status" value="1"/>
</dbReference>
<dbReference type="EMBL" id="CAFBLP010000131">
    <property type="protein sequence ID" value="CAB4894164.1"/>
    <property type="molecule type" value="Genomic_DNA"/>
</dbReference>
<name>A0A6J7FKP1_9ZZZZ</name>
<dbReference type="SUPFAM" id="SSF53649">
    <property type="entry name" value="Alkaline phosphatase-like"/>
    <property type="match status" value="1"/>
</dbReference>
<dbReference type="PANTHER" id="PTHR42693:SF33">
    <property type="entry name" value="ARYLSULFATASE"/>
    <property type="match status" value="1"/>
</dbReference>
<dbReference type="CDD" id="cd16025">
    <property type="entry name" value="PAS_like"/>
    <property type="match status" value="1"/>
</dbReference>
<dbReference type="GO" id="GO:0046872">
    <property type="term" value="F:metal ion binding"/>
    <property type="evidence" value="ECO:0007669"/>
    <property type="project" value="UniProtKB-KW"/>
</dbReference>
<dbReference type="GO" id="GO:0004065">
    <property type="term" value="F:arylsulfatase activity"/>
    <property type="evidence" value="ECO:0007669"/>
    <property type="project" value="TreeGrafter"/>
</dbReference>
<dbReference type="AlphaFoldDB" id="A0A6J7FKP1"/>
<evidence type="ECO:0000313" key="6">
    <source>
        <dbReference type="EMBL" id="CAB4894164.1"/>
    </source>
</evidence>
<dbReference type="Gene3D" id="3.30.1120.10">
    <property type="match status" value="1"/>
</dbReference>
<organism evidence="6">
    <name type="scientific">freshwater metagenome</name>
    <dbReference type="NCBI Taxonomy" id="449393"/>
    <lineage>
        <taxon>unclassified sequences</taxon>
        <taxon>metagenomes</taxon>
        <taxon>ecological metagenomes</taxon>
    </lineage>
</organism>
<feature type="domain" description="Sulfatase N-terminal" evidence="5">
    <location>
        <begin position="50"/>
        <end position="469"/>
    </location>
</feature>
<evidence type="ECO:0000259" key="5">
    <source>
        <dbReference type="Pfam" id="PF00884"/>
    </source>
</evidence>
<evidence type="ECO:0000256" key="1">
    <source>
        <dbReference type="ARBA" id="ARBA00008779"/>
    </source>
</evidence>
<dbReference type="PROSITE" id="PS00523">
    <property type="entry name" value="SULFATASE_1"/>
    <property type="match status" value="1"/>
</dbReference>